<reference evidence="4 5" key="1">
    <citation type="submission" date="2020-08" db="EMBL/GenBank/DDBJ databases">
        <title>Genomic Encyclopedia of Type Strains, Phase IV (KMG-IV): sequencing the most valuable type-strain genomes for metagenomic binning, comparative biology and taxonomic classification.</title>
        <authorList>
            <person name="Goeker M."/>
        </authorList>
    </citation>
    <scope>NUCLEOTIDE SEQUENCE [LARGE SCALE GENOMIC DNA]</scope>
    <source>
        <strain evidence="4 5">DSM 24194</strain>
    </source>
</reference>
<evidence type="ECO:0000256" key="2">
    <source>
        <dbReference type="SAM" id="SignalP"/>
    </source>
</evidence>
<evidence type="ECO:0000313" key="4">
    <source>
        <dbReference type="EMBL" id="MBB3764449.1"/>
    </source>
</evidence>
<name>A0A839YZ90_9SPHN</name>
<protein>
    <recommendedName>
        <fullName evidence="3">DUF2059 domain-containing protein</fullName>
    </recommendedName>
</protein>
<dbReference type="Proteomes" id="UP000578569">
    <property type="component" value="Unassembled WGS sequence"/>
</dbReference>
<evidence type="ECO:0000313" key="5">
    <source>
        <dbReference type="Proteomes" id="UP000578569"/>
    </source>
</evidence>
<evidence type="ECO:0000256" key="1">
    <source>
        <dbReference type="SAM" id="Coils"/>
    </source>
</evidence>
<dbReference type="AlphaFoldDB" id="A0A839YZ90"/>
<feature type="domain" description="DUF2059" evidence="3">
    <location>
        <begin position="172"/>
        <end position="207"/>
    </location>
</feature>
<keyword evidence="5" id="KW-1185">Reference proteome</keyword>
<dbReference type="EMBL" id="JACICF010000001">
    <property type="protein sequence ID" value="MBB3764449.1"/>
    <property type="molecule type" value="Genomic_DNA"/>
</dbReference>
<dbReference type="RefSeq" id="WP_183933708.1">
    <property type="nucleotide sequence ID" value="NZ_JACICF010000001.1"/>
</dbReference>
<dbReference type="InterPro" id="IPR018637">
    <property type="entry name" value="DUF2059"/>
</dbReference>
<feature type="chain" id="PRO_5032611843" description="DUF2059 domain-containing protein" evidence="2">
    <location>
        <begin position="23"/>
        <end position="306"/>
    </location>
</feature>
<feature type="coiled-coil region" evidence="1">
    <location>
        <begin position="273"/>
        <end position="300"/>
    </location>
</feature>
<organism evidence="4 5">
    <name type="scientific">Sphingomicrobium lutaoense</name>
    <dbReference type="NCBI Taxonomy" id="515949"/>
    <lineage>
        <taxon>Bacteria</taxon>
        <taxon>Pseudomonadati</taxon>
        <taxon>Pseudomonadota</taxon>
        <taxon>Alphaproteobacteria</taxon>
        <taxon>Sphingomonadales</taxon>
        <taxon>Sphingomonadaceae</taxon>
        <taxon>Sphingomicrobium</taxon>
    </lineage>
</organism>
<proteinExistence type="predicted"/>
<evidence type="ECO:0000259" key="3">
    <source>
        <dbReference type="Pfam" id="PF09832"/>
    </source>
</evidence>
<comment type="caution">
    <text evidence="4">The sequence shown here is derived from an EMBL/GenBank/DDBJ whole genome shotgun (WGS) entry which is preliminary data.</text>
</comment>
<sequence length="306" mass="33354">MHIVTTSLTALSIGLAAPAASASLPQESQSAATAQAPALSPERRALALDAVDLYWPEGEAEYVVNYMLDDFATMMLDTPIKTLARDFGMTELIQAFGVLAPIAAEEAGEASEELPTTEQMEAGAEFMLAMFGDKTLRGILKGEDEHFDERFDIVRDVLKSELPPVFDKSEPKMRAVLAELFAEKFTDSELRELAAFADTAAGQKFVHTNWTASFEPTFYRAVFAGLPDFVEGMPGLVETLEARTAHLPPMFPEPEIEACEEGEEDCAAHEDTPEHLEEMAEELEAEAAELRARAAEMRTEAAGSGE</sequence>
<keyword evidence="1" id="KW-0175">Coiled coil</keyword>
<accession>A0A839YZ90</accession>
<dbReference type="Pfam" id="PF09832">
    <property type="entry name" value="DUF2059"/>
    <property type="match status" value="1"/>
</dbReference>
<keyword evidence="2" id="KW-0732">Signal</keyword>
<gene>
    <name evidence="4" type="ORF">FHS50_001472</name>
</gene>
<feature type="signal peptide" evidence="2">
    <location>
        <begin position="1"/>
        <end position="22"/>
    </location>
</feature>